<reference evidence="1" key="1">
    <citation type="journal article" date="2021" name="Proc. Natl. Acad. Sci. U.S.A.">
        <title>A Catalog of Tens of Thousands of Viruses from Human Metagenomes Reveals Hidden Associations with Chronic Diseases.</title>
        <authorList>
            <person name="Tisza M.J."/>
            <person name="Buck C.B."/>
        </authorList>
    </citation>
    <scope>NUCLEOTIDE SEQUENCE</scope>
    <source>
        <strain evidence="1">Cty3u30</strain>
    </source>
</reference>
<dbReference type="EMBL" id="BK015598">
    <property type="protein sequence ID" value="DAE15069.1"/>
    <property type="molecule type" value="Genomic_DNA"/>
</dbReference>
<accession>A0A8S5Q8K2</accession>
<protein>
    <submittedName>
        <fullName evidence="1">Uncharacterized protein</fullName>
    </submittedName>
</protein>
<evidence type="ECO:0000313" key="1">
    <source>
        <dbReference type="EMBL" id="DAE15069.1"/>
    </source>
</evidence>
<name>A0A8S5Q8K2_9CAUD</name>
<sequence>MIFRSSSSSSDGGLLCVPACSPSRSETVQPRYCARSWTFATDGVCPLFTSGIKLVPTPLSRQAVVGLMPFCAQYFLIFCTKISLSNGATSLIKIWHKRQKCGITHFWLDFA</sequence>
<proteinExistence type="predicted"/>
<organism evidence="1">
    <name type="scientific">Siphoviridae sp. cty3u30</name>
    <dbReference type="NCBI Taxonomy" id="2825744"/>
    <lineage>
        <taxon>Viruses</taxon>
        <taxon>Duplodnaviria</taxon>
        <taxon>Heunggongvirae</taxon>
        <taxon>Uroviricota</taxon>
        <taxon>Caudoviricetes</taxon>
    </lineage>
</organism>